<name>A0A182KEG2_9DIPT</name>
<dbReference type="VEuPathDB" id="VectorBase:ACHR009150"/>
<organism evidence="2 3">
    <name type="scientific">Anopheles christyi</name>
    <dbReference type="NCBI Taxonomy" id="43041"/>
    <lineage>
        <taxon>Eukaryota</taxon>
        <taxon>Metazoa</taxon>
        <taxon>Ecdysozoa</taxon>
        <taxon>Arthropoda</taxon>
        <taxon>Hexapoda</taxon>
        <taxon>Insecta</taxon>
        <taxon>Pterygota</taxon>
        <taxon>Neoptera</taxon>
        <taxon>Endopterygota</taxon>
        <taxon>Diptera</taxon>
        <taxon>Nematocera</taxon>
        <taxon>Culicoidea</taxon>
        <taxon>Culicidae</taxon>
        <taxon>Anophelinae</taxon>
        <taxon>Anopheles</taxon>
    </lineage>
</organism>
<reference evidence="2" key="2">
    <citation type="submission" date="2020-05" db="UniProtKB">
        <authorList>
            <consortium name="EnsemblMetazoa"/>
        </authorList>
    </citation>
    <scope>IDENTIFICATION</scope>
    <source>
        <strain evidence="2">ACHKN1017</strain>
    </source>
</reference>
<keyword evidence="3" id="KW-1185">Reference proteome</keyword>
<protein>
    <submittedName>
        <fullName evidence="2">Uncharacterized protein</fullName>
    </submittedName>
</protein>
<feature type="signal peptide" evidence="1">
    <location>
        <begin position="1"/>
        <end position="20"/>
    </location>
</feature>
<sequence length="63" mass="6899">MNRFTGLVALLLCLTVGVASQNRYTYDRGCALQLNSYDATCRSLNGNSGEAYCEFCLGSLCNY</sequence>
<keyword evidence="1" id="KW-0732">Signal</keyword>
<dbReference type="EnsemblMetazoa" id="ACHR009150-RA">
    <property type="protein sequence ID" value="ACHR009150-PA"/>
    <property type="gene ID" value="ACHR009150"/>
</dbReference>
<dbReference type="AlphaFoldDB" id="A0A182KEG2"/>
<evidence type="ECO:0000256" key="1">
    <source>
        <dbReference type="SAM" id="SignalP"/>
    </source>
</evidence>
<dbReference type="Proteomes" id="UP000075881">
    <property type="component" value="Unassembled WGS sequence"/>
</dbReference>
<accession>A0A182KEG2</accession>
<evidence type="ECO:0000313" key="2">
    <source>
        <dbReference type="EnsemblMetazoa" id="ACHR009150-PA"/>
    </source>
</evidence>
<reference evidence="3" key="1">
    <citation type="submission" date="2013-03" db="EMBL/GenBank/DDBJ databases">
        <title>The Genome Sequence of Anopheles christyi ACHKN1017.</title>
        <authorList>
            <consortium name="The Broad Institute Genomics Platform"/>
            <person name="Neafsey D.E."/>
            <person name="Besansky N."/>
            <person name="Walker B."/>
            <person name="Young S.K."/>
            <person name="Zeng Q."/>
            <person name="Gargeya S."/>
            <person name="Fitzgerald M."/>
            <person name="Haas B."/>
            <person name="Abouelleil A."/>
            <person name="Allen A.W."/>
            <person name="Alvarado L."/>
            <person name="Arachchi H.M."/>
            <person name="Berlin A.M."/>
            <person name="Chapman S.B."/>
            <person name="Gainer-Dewar J."/>
            <person name="Goldberg J."/>
            <person name="Griggs A."/>
            <person name="Gujja S."/>
            <person name="Hansen M."/>
            <person name="Howarth C."/>
            <person name="Imamovic A."/>
            <person name="Ireland A."/>
            <person name="Larimer J."/>
            <person name="McCowan C."/>
            <person name="Murphy C."/>
            <person name="Pearson M."/>
            <person name="Poon T.W."/>
            <person name="Priest M."/>
            <person name="Roberts A."/>
            <person name="Saif S."/>
            <person name="Shea T."/>
            <person name="Sisk P."/>
            <person name="Sykes S."/>
            <person name="Wortman J."/>
            <person name="Nusbaum C."/>
            <person name="Birren B."/>
        </authorList>
    </citation>
    <scope>NUCLEOTIDE SEQUENCE [LARGE SCALE GENOMIC DNA]</scope>
    <source>
        <strain evidence="3">ACHKN1017</strain>
    </source>
</reference>
<proteinExistence type="predicted"/>
<evidence type="ECO:0000313" key="3">
    <source>
        <dbReference type="Proteomes" id="UP000075881"/>
    </source>
</evidence>
<feature type="chain" id="PRO_5008125564" evidence="1">
    <location>
        <begin position="21"/>
        <end position="63"/>
    </location>
</feature>